<evidence type="ECO:0000313" key="2">
    <source>
        <dbReference type="EMBL" id="MBB6390645.1"/>
    </source>
</evidence>
<protein>
    <submittedName>
        <fullName evidence="2">Mannose-6-phosphate isomerase-like protein (Cupin superfamily)</fullName>
    </submittedName>
</protein>
<dbReference type="Pfam" id="PF07883">
    <property type="entry name" value="Cupin_2"/>
    <property type="match status" value="1"/>
</dbReference>
<keyword evidence="3" id="KW-1185">Reference proteome</keyword>
<comment type="caution">
    <text evidence="2">The sequence shown here is derived from an EMBL/GenBank/DDBJ whole genome shotgun (WGS) entry which is preliminary data.</text>
</comment>
<dbReference type="Gene3D" id="2.60.120.10">
    <property type="entry name" value="Jelly Rolls"/>
    <property type="match status" value="1"/>
</dbReference>
<reference evidence="2 3" key="1">
    <citation type="submission" date="2020-08" db="EMBL/GenBank/DDBJ databases">
        <title>Sequencing the genomes of 1000 actinobacteria strains.</title>
        <authorList>
            <person name="Klenk H.-P."/>
        </authorList>
    </citation>
    <scope>NUCLEOTIDE SEQUENCE [LARGE SCALE GENOMIC DNA]</scope>
    <source>
        <strain evidence="2 3">DSM 12511</strain>
    </source>
</reference>
<name>A0A7X0KTZ6_9MICO</name>
<sequence>MPIYTRESLQTDRLPWVEIEDFEFIHLGRVMVMNNHSVQPDASGHVAYWGYYQDSPLASSMRIEPKHDKDRITVVSGQVQVESEHGRVTLHKRDYYDIPASGATITNSGQSMAELVRVMGHWDHTIRNEICMFRPGNPCDYHYHDGDEYWVIFRGHFTLDYNGMKIPVGPGELMAAGKGIPHGTLDTEEVMNGIVMAMPLEDRKRDGHLNHKNQGEPTIGRDVPQQVWDDLAARSTGATVIPE</sequence>
<organism evidence="2 3">
    <name type="scientific">Microbacterium thalassium</name>
    <dbReference type="NCBI Taxonomy" id="362649"/>
    <lineage>
        <taxon>Bacteria</taxon>
        <taxon>Bacillati</taxon>
        <taxon>Actinomycetota</taxon>
        <taxon>Actinomycetes</taxon>
        <taxon>Micrococcales</taxon>
        <taxon>Microbacteriaceae</taxon>
        <taxon>Microbacterium</taxon>
    </lineage>
</organism>
<feature type="domain" description="Cupin type-2" evidence="1">
    <location>
        <begin position="131"/>
        <end position="184"/>
    </location>
</feature>
<dbReference type="AlphaFoldDB" id="A0A7X0KTZ6"/>
<accession>A0A7X0KTZ6</accession>
<dbReference type="InterPro" id="IPR014710">
    <property type="entry name" value="RmlC-like_jellyroll"/>
</dbReference>
<dbReference type="InterPro" id="IPR011051">
    <property type="entry name" value="RmlC_Cupin_sf"/>
</dbReference>
<gene>
    <name evidence="2" type="ORF">HD594_000958</name>
</gene>
<evidence type="ECO:0000259" key="1">
    <source>
        <dbReference type="Pfam" id="PF07883"/>
    </source>
</evidence>
<dbReference type="InterPro" id="IPR013096">
    <property type="entry name" value="Cupin_2"/>
</dbReference>
<dbReference type="SUPFAM" id="SSF51182">
    <property type="entry name" value="RmlC-like cupins"/>
    <property type="match status" value="1"/>
</dbReference>
<dbReference type="RefSeq" id="WP_184749870.1">
    <property type="nucleotide sequence ID" value="NZ_BAAAJR010000003.1"/>
</dbReference>
<proteinExistence type="predicted"/>
<evidence type="ECO:0000313" key="3">
    <source>
        <dbReference type="Proteomes" id="UP000537775"/>
    </source>
</evidence>
<dbReference type="Proteomes" id="UP000537775">
    <property type="component" value="Unassembled WGS sequence"/>
</dbReference>
<keyword evidence="2" id="KW-0413">Isomerase</keyword>
<dbReference type="GO" id="GO:0016853">
    <property type="term" value="F:isomerase activity"/>
    <property type="evidence" value="ECO:0007669"/>
    <property type="project" value="UniProtKB-KW"/>
</dbReference>
<dbReference type="EMBL" id="JACHML010000001">
    <property type="protein sequence ID" value="MBB6390645.1"/>
    <property type="molecule type" value="Genomic_DNA"/>
</dbReference>